<accession>A0A8T0ET79</accession>
<reference evidence="1" key="1">
    <citation type="journal article" date="2020" name="bioRxiv">
        <title>Chromosome-level reference genome of the European wasp spider Argiope bruennichi: a resource for studies on range expansion and evolutionary adaptation.</title>
        <authorList>
            <person name="Sheffer M.M."/>
            <person name="Hoppe A."/>
            <person name="Krehenwinkel H."/>
            <person name="Uhl G."/>
            <person name="Kuss A.W."/>
            <person name="Jensen L."/>
            <person name="Jensen C."/>
            <person name="Gillespie R.G."/>
            <person name="Hoff K.J."/>
            <person name="Prost S."/>
        </authorList>
    </citation>
    <scope>NUCLEOTIDE SEQUENCE</scope>
</reference>
<protein>
    <submittedName>
        <fullName evidence="1">Uncharacterized protein</fullName>
    </submittedName>
</protein>
<name>A0A8T0ET79_ARGBR</name>
<evidence type="ECO:0000313" key="2">
    <source>
        <dbReference type="Proteomes" id="UP000807504"/>
    </source>
</evidence>
<evidence type="ECO:0000313" key="1">
    <source>
        <dbReference type="EMBL" id="KAF8781433.1"/>
    </source>
</evidence>
<organism evidence="1 2">
    <name type="scientific">Argiope bruennichi</name>
    <name type="common">Wasp spider</name>
    <name type="synonym">Aranea bruennichi</name>
    <dbReference type="NCBI Taxonomy" id="94029"/>
    <lineage>
        <taxon>Eukaryota</taxon>
        <taxon>Metazoa</taxon>
        <taxon>Ecdysozoa</taxon>
        <taxon>Arthropoda</taxon>
        <taxon>Chelicerata</taxon>
        <taxon>Arachnida</taxon>
        <taxon>Araneae</taxon>
        <taxon>Araneomorphae</taxon>
        <taxon>Entelegynae</taxon>
        <taxon>Araneoidea</taxon>
        <taxon>Araneidae</taxon>
        <taxon>Argiope</taxon>
    </lineage>
</organism>
<reference evidence="1" key="2">
    <citation type="submission" date="2020-06" db="EMBL/GenBank/DDBJ databases">
        <authorList>
            <person name="Sheffer M."/>
        </authorList>
    </citation>
    <scope>NUCLEOTIDE SEQUENCE</scope>
</reference>
<gene>
    <name evidence="1" type="ORF">HNY73_011827</name>
</gene>
<dbReference type="Proteomes" id="UP000807504">
    <property type="component" value="Unassembled WGS sequence"/>
</dbReference>
<keyword evidence="2" id="KW-1185">Reference proteome</keyword>
<dbReference type="AlphaFoldDB" id="A0A8T0ET79"/>
<dbReference type="EMBL" id="JABXBU010001863">
    <property type="protein sequence ID" value="KAF8781433.1"/>
    <property type="molecule type" value="Genomic_DNA"/>
</dbReference>
<sequence>MAKYIQMKKDAPYYAPLTRADTIVHRIACDYDPGESLRENKDIQRQILIGLKMQPRRILTREIFHALLKNCEVQELNECDDGISKQISNITLSDISSQTSESADVTNLNNNSISDLRSLENLPIRDVSCASIFNPEQPVQNQLLDYQEQDNQVTDHSKTSHLNRWIENALDFLLPYVP</sequence>
<comment type="caution">
    <text evidence="1">The sequence shown here is derived from an EMBL/GenBank/DDBJ whole genome shotgun (WGS) entry which is preliminary data.</text>
</comment>
<proteinExistence type="predicted"/>